<keyword evidence="2" id="KW-0472">Membrane</keyword>
<proteinExistence type="predicted"/>
<accession>A0A7K0C1H8</accession>
<evidence type="ECO:0000313" key="4">
    <source>
        <dbReference type="Proteomes" id="UP000487268"/>
    </source>
</evidence>
<dbReference type="Proteomes" id="UP000487268">
    <property type="component" value="Unassembled WGS sequence"/>
</dbReference>
<protein>
    <recommendedName>
        <fullName evidence="5">DUF2637 domain-containing protein</fullName>
    </recommendedName>
</protein>
<feature type="region of interest" description="Disordered" evidence="1">
    <location>
        <begin position="223"/>
        <end position="305"/>
    </location>
</feature>
<feature type="compositionally biased region" description="Basic and acidic residues" evidence="1">
    <location>
        <begin position="331"/>
        <end position="382"/>
    </location>
</feature>
<dbReference type="EMBL" id="WEGH01000003">
    <property type="protein sequence ID" value="MQY07250.1"/>
    <property type="molecule type" value="Genomic_DNA"/>
</dbReference>
<name>A0A7K0C1H8_9ACTN</name>
<feature type="transmembrane region" description="Helical" evidence="2">
    <location>
        <begin position="130"/>
        <end position="149"/>
    </location>
</feature>
<comment type="caution">
    <text evidence="3">The sequence shown here is derived from an EMBL/GenBank/DDBJ whole genome shotgun (WGS) entry which is preliminary data.</text>
</comment>
<feature type="region of interest" description="Disordered" evidence="1">
    <location>
        <begin position="1"/>
        <end position="41"/>
    </location>
</feature>
<evidence type="ECO:0008006" key="5">
    <source>
        <dbReference type="Google" id="ProtNLM"/>
    </source>
</evidence>
<keyword evidence="2" id="KW-1133">Transmembrane helix</keyword>
<gene>
    <name evidence="3" type="ORF">ACRB68_53500</name>
</gene>
<evidence type="ECO:0000313" key="3">
    <source>
        <dbReference type="EMBL" id="MQY07250.1"/>
    </source>
</evidence>
<dbReference type="RefSeq" id="WP_207709825.1">
    <property type="nucleotide sequence ID" value="NZ_WEGH01000003.1"/>
</dbReference>
<feature type="transmembrane region" description="Helical" evidence="2">
    <location>
        <begin position="189"/>
        <end position="208"/>
    </location>
</feature>
<feature type="compositionally biased region" description="Basic and acidic residues" evidence="1">
    <location>
        <begin position="224"/>
        <end position="290"/>
    </location>
</feature>
<sequence>MDIPTTTGIPATKPAALARDSTDHHAPTFAAPSAAGAVNTGPAVNTGVNTPARRVHADPVHPAPVHRDVHAEPVQESGVHHGDKQIHKAERALSIGTWLIVFGAMLYSVLTVTPLMAKHTPDGWEWTAPILPLVVDAAVVIVVRLDSVLARLDGDGGGWPVVLRWMTGIMTLALNTADSALKHDKAGVAVHAVAPLLLIVTAETGLAYRRAITAALTTAQTAEQTRRQAEHAARQKAARESALAAERKEQAEREARERELREQREHAERLASEERQRAELQAEQARHEAEAAAQQAELARQETQRQAEITRQAEIAAHLQELELQQQQEEAAARERERHEREREQARAEAERQQAEAERVTREREQRQAEAHRREREREQQRTEQVQQQRAELLAAAPVTDKLPEDQALRVVQAAFEAGLSVRAAAARCGWSIGWVNNRFQELRNAA</sequence>
<feature type="transmembrane region" description="Helical" evidence="2">
    <location>
        <begin position="92"/>
        <end position="110"/>
    </location>
</feature>
<evidence type="ECO:0000256" key="1">
    <source>
        <dbReference type="SAM" id="MobiDB-lite"/>
    </source>
</evidence>
<evidence type="ECO:0000256" key="2">
    <source>
        <dbReference type="SAM" id="Phobius"/>
    </source>
</evidence>
<feature type="compositionally biased region" description="Low complexity" evidence="1">
    <location>
        <begin position="27"/>
        <end position="37"/>
    </location>
</feature>
<dbReference type="AlphaFoldDB" id="A0A7K0C1H8"/>
<keyword evidence="4" id="KW-1185">Reference proteome</keyword>
<keyword evidence="2" id="KW-0812">Transmembrane</keyword>
<organism evidence="3 4">
    <name type="scientific">Actinomadura macrotermitis</name>
    <dbReference type="NCBI Taxonomy" id="2585200"/>
    <lineage>
        <taxon>Bacteria</taxon>
        <taxon>Bacillati</taxon>
        <taxon>Actinomycetota</taxon>
        <taxon>Actinomycetes</taxon>
        <taxon>Streptosporangiales</taxon>
        <taxon>Thermomonosporaceae</taxon>
        <taxon>Actinomadura</taxon>
    </lineage>
</organism>
<feature type="region of interest" description="Disordered" evidence="1">
    <location>
        <begin position="326"/>
        <end position="389"/>
    </location>
</feature>
<reference evidence="3 4" key="1">
    <citation type="submission" date="2019-10" db="EMBL/GenBank/DDBJ databases">
        <title>Actinomadura rubteroloni sp. nov. and Actinomadura macrotermitis sp. nov., isolated from the gut of fungus growing-termite Macrotermes natalensis.</title>
        <authorList>
            <person name="Benndorf R."/>
            <person name="Martin K."/>
            <person name="Kuefner M."/>
            <person name="De Beer W."/>
            <person name="Kaster A.-K."/>
            <person name="Vollmers J."/>
            <person name="Poulsen M."/>
            <person name="Beemelmanns C."/>
        </authorList>
    </citation>
    <scope>NUCLEOTIDE SEQUENCE [LARGE SCALE GENOMIC DNA]</scope>
    <source>
        <strain evidence="3 4">RB68</strain>
    </source>
</reference>